<gene>
    <name evidence="2" type="ORF">SAMN05444407_11325</name>
</gene>
<dbReference type="AlphaFoldDB" id="A0A1M7HYQ9"/>
<evidence type="ECO:0000313" key="2">
    <source>
        <dbReference type="EMBL" id="SHM33277.1"/>
    </source>
</evidence>
<evidence type="ECO:0000313" key="3">
    <source>
        <dbReference type="Proteomes" id="UP000184069"/>
    </source>
</evidence>
<accession>A0A1M7HYQ9</accession>
<organism evidence="2 3">
    <name type="scientific">Chryseobacterium contaminans</name>
    <dbReference type="NCBI Taxonomy" id="1423959"/>
    <lineage>
        <taxon>Bacteria</taxon>
        <taxon>Pseudomonadati</taxon>
        <taxon>Bacteroidota</taxon>
        <taxon>Flavobacteriia</taxon>
        <taxon>Flavobacteriales</taxon>
        <taxon>Weeksellaceae</taxon>
        <taxon>Chryseobacterium group</taxon>
        <taxon>Chryseobacterium</taxon>
    </lineage>
</organism>
<dbReference type="Proteomes" id="UP000184069">
    <property type="component" value="Unassembled WGS sequence"/>
</dbReference>
<dbReference type="EMBL" id="FRBM01000013">
    <property type="protein sequence ID" value="SHM33277.1"/>
    <property type="molecule type" value="Genomic_DNA"/>
</dbReference>
<evidence type="ECO:0000256" key="1">
    <source>
        <dbReference type="SAM" id="MobiDB-lite"/>
    </source>
</evidence>
<dbReference type="STRING" id="1423959.SAMN05444407_11325"/>
<reference evidence="2 3" key="1">
    <citation type="submission" date="2016-11" db="EMBL/GenBank/DDBJ databases">
        <authorList>
            <person name="Jaros S."/>
            <person name="Januszkiewicz K."/>
            <person name="Wedrychowicz H."/>
        </authorList>
    </citation>
    <scope>NUCLEOTIDE SEQUENCE [LARGE SCALE GENOMIC DNA]</scope>
    <source>
        <strain evidence="2 3">DSM 27621</strain>
    </source>
</reference>
<feature type="region of interest" description="Disordered" evidence="1">
    <location>
        <begin position="16"/>
        <end position="37"/>
    </location>
</feature>
<protein>
    <submittedName>
        <fullName evidence="2">Uncharacterized protein</fullName>
    </submittedName>
</protein>
<name>A0A1M7HYQ9_9FLAO</name>
<proteinExistence type="predicted"/>
<sequence length="37" mass="3818">MKPNQMKIINGGGIALAGLNDDNDDPVPTPLQTPSGK</sequence>